<dbReference type="STRING" id="1379870.SD10_02635"/>
<protein>
    <submittedName>
        <fullName evidence="6">TonB-dependent receptor</fullName>
    </submittedName>
</protein>
<dbReference type="InterPro" id="IPR037066">
    <property type="entry name" value="Plug_dom_sf"/>
</dbReference>
<dbReference type="PANTHER" id="PTHR30069">
    <property type="entry name" value="TONB-DEPENDENT OUTER MEMBRANE RECEPTOR"/>
    <property type="match status" value="1"/>
</dbReference>
<proteinExistence type="inferred from homology"/>
<dbReference type="AlphaFoldDB" id="A0A0E3V5U8"/>
<reference evidence="6 7" key="1">
    <citation type="journal article" date="2014" name="Curr. Microbiol.">
        <title>Spirosoma radiotolerans sp. nov., a gamma-radiation-resistant bacterium isolated from gamma ray-irradiated soil.</title>
        <authorList>
            <person name="Lee J.J."/>
            <person name="Srinivasan S."/>
            <person name="Lim S."/>
            <person name="Joe M."/>
            <person name="Im S."/>
            <person name="Bae S.I."/>
            <person name="Park K.R."/>
            <person name="Han J.H."/>
            <person name="Park S.H."/>
            <person name="Joo B.M."/>
            <person name="Park S.J."/>
            <person name="Kim M.K."/>
        </authorList>
    </citation>
    <scope>NUCLEOTIDE SEQUENCE [LARGE SCALE GENOMIC DNA]</scope>
    <source>
        <strain evidence="6 7">DG5A</strain>
    </source>
</reference>
<dbReference type="PROSITE" id="PS52016">
    <property type="entry name" value="TONB_DEPENDENT_REC_3"/>
    <property type="match status" value="1"/>
</dbReference>
<comment type="similarity">
    <text evidence="2">Belongs to the TonB-dependent receptor family.</text>
</comment>
<feature type="compositionally biased region" description="Low complexity" evidence="3">
    <location>
        <begin position="1028"/>
        <end position="1038"/>
    </location>
</feature>
<keyword evidence="2" id="KW-1134">Transmembrane beta strand</keyword>
<evidence type="ECO:0000256" key="1">
    <source>
        <dbReference type="ARBA" id="ARBA00022729"/>
    </source>
</evidence>
<evidence type="ECO:0000259" key="5">
    <source>
        <dbReference type="Pfam" id="PF07715"/>
    </source>
</evidence>
<evidence type="ECO:0000313" key="6">
    <source>
        <dbReference type="EMBL" id="AKD53966.1"/>
    </source>
</evidence>
<feature type="signal peptide" evidence="4">
    <location>
        <begin position="1"/>
        <end position="21"/>
    </location>
</feature>
<dbReference type="PATRIC" id="fig|1379870.5.peg.584"/>
<dbReference type="InterPro" id="IPR012910">
    <property type="entry name" value="Plug_dom"/>
</dbReference>
<dbReference type="GO" id="GO:0015889">
    <property type="term" value="P:cobalamin transport"/>
    <property type="evidence" value="ECO:0007669"/>
    <property type="project" value="TreeGrafter"/>
</dbReference>
<feature type="domain" description="TonB-dependent receptor plug" evidence="5">
    <location>
        <begin position="119"/>
        <end position="226"/>
    </location>
</feature>
<keyword evidence="7" id="KW-1185">Reference proteome</keyword>
<keyword evidence="2" id="KW-0813">Transport</keyword>
<comment type="subcellular location">
    <subcellularLocation>
        <location evidence="2">Cell outer membrane</location>
        <topology evidence="2">Multi-pass membrane protein</topology>
    </subcellularLocation>
</comment>
<feature type="chain" id="PRO_5002413872" evidence="4">
    <location>
        <begin position="22"/>
        <end position="1070"/>
    </location>
</feature>
<sequence>MSRILLLSFLLVNSVLSTAWAQERKVVGKVISAEDGSALPGVSVVVKGTTKGTNTDASGVYVISIPSTKGISLVFSFVGVVTQEVKVGNESEINVSLVSDSRQLSEVVVTGVGVATSKAKLGIAVESVSAKDLPAAPTASIDQALVGKIAGAQIVSANGTPGSKANILLRGINTINRGTAPIVLMDGVQVGSTDLNSLDLNTIDRVEVIQGAAAGTLYGAQGANGVIQLFSKRGKDGPAQISFSNSYATNSYINQGGVGQADKHAFVTDASNNVIGVSGKPLTFDPATSTWSENVQYNALDVNSQANKPYDQNLKFYDYYSMFFKPSETINNSLNISGGSGRADYSITASNSYQTTILKNNGAYNRSNLVSNIGMTLAKNLTLRSVTQLVYTKNTINTYDRAVWYDINNTRPFNNYDYKDPDGNYAAYYGSASGVNGYNPNYRLQYRNHFDNKVDVIQSVELDYKPIKYLDLNAKYGLNYTQEEERYNYANQTLNRNIIANGAGYATSTNASDAKGEVSTYEYKTVFQNFLASAFIKTDFQEDFKLNVPIRTSTQVSFDYRQNNYSEFDTYGLGLPTYTPYTGAQASTYRISLDNRTPFVTYGYLINQHIEYGELLGVTAGFRSDYSSAFGRGSTPFTFPHADGYIRPSSLKFWQNSTLGTYVPEFKLRAAYGEAGIQPKPFDRYVTLGTRTFGANNVFYNTTTQSNPDLGVEVSKELEIGTDFTVKGGNGDWLKRLNFSFSYWNRSTDNAIYNVNSAPSTGVGTVKDNAFSLSSRGTQISLNATVYRGNNITWNFTTNFGHQSSQIDAVKGNQQIVVTSSAGSTNYVLKAGQKIGQLFGYLGIHSLDQILPDGTPAISEANKPNYEVASNGYVVNKATKQPLFSSGQYSFGDPNPTFVSSFINDISFRDIVTLNFQFDWTQGSHLYNQTKEWMYRDGIHKDYTTPITINGQTGAWTAFYRGIYQAGANNGTKDYFYEDASFVRLRNVALGVELTKLIKLPMRRLQVVFSGRNILTFTKYTGFDPEISSGQTTGSNLSSGGGENSAWDRGTDHNTTPNNRSYQVSLNFGF</sequence>
<dbReference type="Pfam" id="PF07715">
    <property type="entry name" value="Plug"/>
    <property type="match status" value="1"/>
</dbReference>
<feature type="compositionally biased region" description="Polar residues" evidence="3">
    <location>
        <begin position="1053"/>
        <end position="1070"/>
    </location>
</feature>
<dbReference type="RefSeq" id="WP_046375561.1">
    <property type="nucleotide sequence ID" value="NZ_CP010429.1"/>
</dbReference>
<keyword evidence="1 4" id="KW-0732">Signal</keyword>
<dbReference type="EMBL" id="CP010429">
    <property type="protein sequence ID" value="AKD53966.1"/>
    <property type="molecule type" value="Genomic_DNA"/>
</dbReference>
<dbReference type="PANTHER" id="PTHR30069:SF53">
    <property type="entry name" value="COLICIN I RECEPTOR-RELATED"/>
    <property type="match status" value="1"/>
</dbReference>
<dbReference type="GO" id="GO:0009279">
    <property type="term" value="C:cell outer membrane"/>
    <property type="evidence" value="ECO:0007669"/>
    <property type="project" value="UniProtKB-SubCell"/>
</dbReference>
<dbReference type="OrthoDB" id="9768177at2"/>
<evidence type="ECO:0000313" key="7">
    <source>
        <dbReference type="Proteomes" id="UP000033054"/>
    </source>
</evidence>
<dbReference type="NCBIfam" id="TIGR04056">
    <property type="entry name" value="OMP_RagA_SusC"/>
    <property type="match status" value="1"/>
</dbReference>
<keyword evidence="2" id="KW-0998">Cell outer membrane</keyword>
<organism evidence="6 7">
    <name type="scientific">Spirosoma radiotolerans</name>
    <dbReference type="NCBI Taxonomy" id="1379870"/>
    <lineage>
        <taxon>Bacteria</taxon>
        <taxon>Pseudomonadati</taxon>
        <taxon>Bacteroidota</taxon>
        <taxon>Cytophagia</taxon>
        <taxon>Cytophagales</taxon>
        <taxon>Cytophagaceae</taxon>
        <taxon>Spirosoma</taxon>
    </lineage>
</organism>
<dbReference type="Proteomes" id="UP000033054">
    <property type="component" value="Chromosome"/>
</dbReference>
<evidence type="ECO:0000256" key="2">
    <source>
        <dbReference type="PROSITE-ProRule" id="PRU01360"/>
    </source>
</evidence>
<dbReference type="SUPFAM" id="SSF49464">
    <property type="entry name" value="Carboxypeptidase regulatory domain-like"/>
    <property type="match status" value="1"/>
</dbReference>
<dbReference type="InterPro" id="IPR008969">
    <property type="entry name" value="CarboxyPept-like_regulatory"/>
</dbReference>
<name>A0A0E3V5U8_9BACT</name>
<keyword evidence="2" id="KW-0472">Membrane</keyword>
<dbReference type="HOGENOM" id="CLU_004317_0_1_10"/>
<dbReference type="SUPFAM" id="SSF56935">
    <property type="entry name" value="Porins"/>
    <property type="match status" value="1"/>
</dbReference>
<evidence type="ECO:0000256" key="4">
    <source>
        <dbReference type="SAM" id="SignalP"/>
    </source>
</evidence>
<accession>A0A0E3V5U8</accession>
<gene>
    <name evidence="6" type="ORF">SD10_02635</name>
</gene>
<dbReference type="InterPro" id="IPR023996">
    <property type="entry name" value="TonB-dep_OMP_SusC/RagA"/>
</dbReference>
<keyword evidence="2" id="KW-0812">Transmembrane</keyword>
<dbReference type="Gene3D" id="2.170.130.10">
    <property type="entry name" value="TonB-dependent receptor, plug domain"/>
    <property type="match status" value="1"/>
</dbReference>
<evidence type="ECO:0000256" key="3">
    <source>
        <dbReference type="SAM" id="MobiDB-lite"/>
    </source>
</evidence>
<dbReference type="KEGG" id="srd:SD10_02635"/>
<feature type="region of interest" description="Disordered" evidence="3">
    <location>
        <begin position="1028"/>
        <end position="1070"/>
    </location>
</feature>
<dbReference type="Gene3D" id="2.60.40.1120">
    <property type="entry name" value="Carboxypeptidase-like, regulatory domain"/>
    <property type="match status" value="1"/>
</dbReference>
<dbReference type="InterPro" id="IPR039426">
    <property type="entry name" value="TonB-dep_rcpt-like"/>
</dbReference>
<dbReference type="Pfam" id="PF13715">
    <property type="entry name" value="CarbopepD_reg_2"/>
    <property type="match status" value="1"/>
</dbReference>
<keyword evidence="6" id="KW-0675">Receptor</keyword>